<dbReference type="RefSeq" id="WP_227306127.1">
    <property type="nucleotide sequence ID" value="NZ_JAESVA010000002.1"/>
</dbReference>
<feature type="compositionally biased region" description="Gly residues" evidence="1">
    <location>
        <begin position="72"/>
        <end position="82"/>
    </location>
</feature>
<evidence type="ECO:0008006" key="4">
    <source>
        <dbReference type="Google" id="ProtNLM"/>
    </source>
</evidence>
<accession>A0A963YYY9</accession>
<dbReference type="PROSITE" id="PS51257">
    <property type="entry name" value="PROKAR_LIPOPROTEIN"/>
    <property type="match status" value="1"/>
</dbReference>
<feature type="compositionally biased region" description="Polar residues" evidence="1">
    <location>
        <begin position="50"/>
        <end position="59"/>
    </location>
</feature>
<evidence type="ECO:0000313" key="2">
    <source>
        <dbReference type="EMBL" id="MCB8879491.1"/>
    </source>
</evidence>
<comment type="caution">
    <text evidence="2">The sequence shown here is derived from an EMBL/GenBank/DDBJ whole genome shotgun (WGS) entry which is preliminary data.</text>
</comment>
<feature type="region of interest" description="Disordered" evidence="1">
    <location>
        <begin position="50"/>
        <end position="93"/>
    </location>
</feature>
<keyword evidence="3" id="KW-1185">Reference proteome</keyword>
<evidence type="ECO:0000313" key="3">
    <source>
        <dbReference type="Proteomes" id="UP000721844"/>
    </source>
</evidence>
<evidence type="ECO:0000256" key="1">
    <source>
        <dbReference type="SAM" id="MobiDB-lite"/>
    </source>
</evidence>
<gene>
    <name evidence="2" type="ORF">ACELLULO517_04545</name>
</gene>
<sequence>MNRTWTFATLVLGLPLGLGGCDMMGPTKAPPLGAVPAASGSINPISAQVQTGAGTQSGPSVGPEGGATQAGIGTGNAVGSGAGPSLNPPGTAP</sequence>
<dbReference type="EMBL" id="JAESVA010000002">
    <property type="protein sequence ID" value="MCB8879491.1"/>
    <property type="molecule type" value="Genomic_DNA"/>
</dbReference>
<name>A0A963YYY9_9PROT</name>
<dbReference type="AlphaFoldDB" id="A0A963YYY9"/>
<reference evidence="2 3" key="1">
    <citation type="journal article" date="2021" name="Microorganisms">
        <title>Acidisoma silvae sp. nov. and Acidisomacellulosilytica sp. nov., Two Acidophilic Bacteria Isolated from Decaying Wood, Hydrolyzing Cellulose and Producing Poly-3-hydroxybutyrate.</title>
        <authorList>
            <person name="Mieszkin S."/>
            <person name="Pouder E."/>
            <person name="Uroz S."/>
            <person name="Simon-Colin C."/>
            <person name="Alain K."/>
        </authorList>
    </citation>
    <scope>NUCLEOTIDE SEQUENCE [LARGE SCALE GENOMIC DNA]</scope>
    <source>
        <strain evidence="2 3">HW T5.17</strain>
    </source>
</reference>
<organism evidence="2 3">
    <name type="scientific">Acidisoma cellulosilyticum</name>
    <dbReference type="NCBI Taxonomy" id="2802395"/>
    <lineage>
        <taxon>Bacteria</taxon>
        <taxon>Pseudomonadati</taxon>
        <taxon>Pseudomonadota</taxon>
        <taxon>Alphaproteobacteria</taxon>
        <taxon>Acetobacterales</taxon>
        <taxon>Acidocellaceae</taxon>
        <taxon>Acidisoma</taxon>
    </lineage>
</organism>
<proteinExistence type="predicted"/>
<protein>
    <recommendedName>
        <fullName evidence="4">Lipoprotein</fullName>
    </recommendedName>
</protein>
<dbReference type="Proteomes" id="UP000721844">
    <property type="component" value="Unassembled WGS sequence"/>
</dbReference>